<evidence type="ECO:0000313" key="4">
    <source>
        <dbReference type="Proteomes" id="UP000670475"/>
    </source>
</evidence>
<keyword evidence="1" id="KW-0472">Membrane</keyword>
<keyword evidence="4" id="KW-1185">Reference proteome</keyword>
<accession>A0A940MMN2</accession>
<evidence type="ECO:0008006" key="5">
    <source>
        <dbReference type="Google" id="ProtNLM"/>
    </source>
</evidence>
<dbReference type="RefSeq" id="WP_209346209.1">
    <property type="nucleotide sequence ID" value="NZ_JAGIQL010000353.1"/>
</dbReference>
<sequence length="199" mass="19889">MTLSASPRPRRPRTGAVALATLVLSGTTFLCASAAVAAPGDSGVLKVHPAGVPAANTSDAPKVCTFNLAASNFQTLPAVSYTLTPLPKAPTKPTLTGQLKLKKGAGATQNLSLPNGTYTLTWTFPGGVPKHKNFKVDCGAADHKPLGPVHAGGGGVPPTTTGGNGGGSSIAAPLLVTGAVATAGLIFVRRTRRRAHGVA</sequence>
<feature type="signal peptide" evidence="2">
    <location>
        <begin position="1"/>
        <end position="37"/>
    </location>
</feature>
<feature type="chain" id="PRO_5036704949" description="LPXTG cell wall anchor domain-containing protein" evidence="2">
    <location>
        <begin position="38"/>
        <end position="199"/>
    </location>
</feature>
<keyword evidence="2" id="KW-0732">Signal</keyword>
<dbReference type="EMBL" id="JAGIQL010000353">
    <property type="protein sequence ID" value="MBP0462241.1"/>
    <property type="molecule type" value="Genomic_DNA"/>
</dbReference>
<evidence type="ECO:0000313" key="3">
    <source>
        <dbReference type="EMBL" id="MBP0462241.1"/>
    </source>
</evidence>
<evidence type="ECO:0000256" key="1">
    <source>
        <dbReference type="SAM" id="Phobius"/>
    </source>
</evidence>
<dbReference type="AlphaFoldDB" id="A0A940MMN2"/>
<name>A0A940MMN2_9ACTN</name>
<comment type="caution">
    <text evidence="3">The sequence shown here is derived from an EMBL/GenBank/DDBJ whole genome shotgun (WGS) entry which is preliminary data.</text>
</comment>
<gene>
    <name evidence="3" type="ORF">JFN87_33120</name>
</gene>
<feature type="transmembrane region" description="Helical" evidence="1">
    <location>
        <begin position="170"/>
        <end position="188"/>
    </location>
</feature>
<organism evidence="3 4">
    <name type="scientific">Streptomyces montanisoli</name>
    <dbReference type="NCBI Taxonomy" id="2798581"/>
    <lineage>
        <taxon>Bacteria</taxon>
        <taxon>Bacillati</taxon>
        <taxon>Actinomycetota</taxon>
        <taxon>Actinomycetes</taxon>
        <taxon>Kitasatosporales</taxon>
        <taxon>Streptomycetaceae</taxon>
        <taxon>Streptomyces</taxon>
    </lineage>
</organism>
<evidence type="ECO:0000256" key="2">
    <source>
        <dbReference type="SAM" id="SignalP"/>
    </source>
</evidence>
<dbReference type="Proteomes" id="UP000670475">
    <property type="component" value="Unassembled WGS sequence"/>
</dbReference>
<reference evidence="3" key="1">
    <citation type="submission" date="2021-03" db="EMBL/GenBank/DDBJ databases">
        <title>Whole genome sequence of Streptomyces bomunensis MMS17-BM035.</title>
        <authorList>
            <person name="Lee J.H."/>
        </authorList>
    </citation>
    <scope>NUCLEOTIDE SEQUENCE</scope>
    <source>
        <strain evidence="3">MMS17-BM035</strain>
    </source>
</reference>
<proteinExistence type="predicted"/>
<keyword evidence="1" id="KW-1133">Transmembrane helix</keyword>
<keyword evidence="1" id="KW-0812">Transmembrane</keyword>
<protein>
    <recommendedName>
        <fullName evidence="5">LPXTG cell wall anchor domain-containing protein</fullName>
    </recommendedName>
</protein>